<evidence type="ECO:0000313" key="14">
    <source>
        <dbReference type="Proteomes" id="UP000241818"/>
    </source>
</evidence>
<dbReference type="GO" id="GO:0032977">
    <property type="term" value="F:membrane insertase activity"/>
    <property type="evidence" value="ECO:0007669"/>
    <property type="project" value="InterPro"/>
</dbReference>
<feature type="region of interest" description="Disordered" evidence="10">
    <location>
        <begin position="1"/>
        <end position="41"/>
    </location>
</feature>
<accession>A0A2T3B981</accession>
<proteinExistence type="inferred from homology"/>
<dbReference type="CDD" id="cd20069">
    <property type="entry name" value="5TM_Oxa1-like"/>
    <property type="match status" value="1"/>
</dbReference>
<evidence type="ECO:0000256" key="2">
    <source>
        <dbReference type="ARBA" id="ARBA00009877"/>
    </source>
</evidence>
<dbReference type="GeneID" id="36570539"/>
<evidence type="ECO:0000256" key="10">
    <source>
        <dbReference type="SAM" id="MobiDB-lite"/>
    </source>
</evidence>
<dbReference type="Pfam" id="PF02096">
    <property type="entry name" value="60KD_IMP"/>
    <property type="match status" value="1"/>
</dbReference>
<feature type="region of interest" description="Disordered" evidence="10">
    <location>
        <begin position="182"/>
        <end position="201"/>
    </location>
</feature>
<comment type="similarity">
    <text evidence="2 9">Belongs to the OXA1/ALB3/YidC family.</text>
</comment>
<keyword evidence="8 11" id="KW-0472">Membrane</keyword>
<dbReference type="EMBL" id="KZ679008">
    <property type="protein sequence ID" value="PSS23392.1"/>
    <property type="molecule type" value="Genomic_DNA"/>
</dbReference>
<dbReference type="GO" id="GO:0005743">
    <property type="term" value="C:mitochondrial inner membrane"/>
    <property type="evidence" value="ECO:0007669"/>
    <property type="project" value="UniProtKB-SubCell"/>
</dbReference>
<feature type="transmembrane region" description="Helical" evidence="11">
    <location>
        <begin position="383"/>
        <end position="402"/>
    </location>
</feature>
<dbReference type="STRING" id="857342.A0A2T3B981"/>
<feature type="transmembrane region" description="Helical" evidence="11">
    <location>
        <begin position="268"/>
        <end position="288"/>
    </location>
</feature>
<feature type="domain" description="Membrane insertase YidC/Oxa/ALB C-terminal" evidence="12">
    <location>
        <begin position="268"/>
        <end position="456"/>
    </location>
</feature>
<name>A0A2T3B981_AMORE</name>
<dbReference type="InterPro" id="IPR001708">
    <property type="entry name" value="YidC/ALB3/OXA1/COX18"/>
</dbReference>
<dbReference type="GO" id="GO:0005741">
    <property type="term" value="C:mitochondrial outer membrane"/>
    <property type="evidence" value="ECO:0007669"/>
    <property type="project" value="InterPro"/>
</dbReference>
<keyword evidence="6 11" id="KW-1133">Transmembrane helix</keyword>
<dbReference type="Pfam" id="PF08219">
    <property type="entry name" value="TOM13"/>
    <property type="match status" value="1"/>
</dbReference>
<keyword evidence="14" id="KW-1185">Reference proteome</keyword>
<dbReference type="InterPro" id="IPR013262">
    <property type="entry name" value="OMP_MIM1/TOM13_mt"/>
</dbReference>
<sequence>MSSDDRTNPLTESSMTIPSDSEQYSGNDELSPSPPSSSSSRPIILYSPPSLWGIIRGAAINLLLPFINGLMLGFGELFAHEAAFRLGWGGTKVTPLPTLVSCHSSKCEDWGLMVEAHLFQEQTKIFSSSIVQNAPIRSNPLLSERGASTSRIYTKSPFSRTNLLIRNGAGIRFASTTPLATSPAASPATPDPSQAVSSSAAVPAAPAPPAEVVPSSIDNAIDFTTGSLYEIPEHIGYLKSLGLDYGWGPTACIEWLLEHVHIFAGTPWWVSISLTAIIIRAILFKPYIDAADNAARMQAVQPITQPLTKQMTAVRGDTTAVLQIRSEIQAIHRRAGIKMWKSLVPMTQMVAGYGTFVLLRAMGKLPVPGLETGGALWFHNLTIPDPFFIMPAATAFVLHMVLKGGGETAATTMSPQAMKVMTYVFPSITFLFTAFMPAALQVSFFVSGLLAFGQARLFRLPAFRSYFNMYPLTTPGAAKPTPYKGTMKVRAPMTQAELNRTYQGSRSDISGTVKDVTQSAKDLLGKGKEGLKERQLKSERAAAAAYEEKRQKEIRQERYEREQQRRAEREARRMRDEES</sequence>
<dbReference type="AlphaFoldDB" id="A0A2T3B981"/>
<evidence type="ECO:0000256" key="8">
    <source>
        <dbReference type="ARBA" id="ARBA00023136"/>
    </source>
</evidence>
<feature type="transmembrane region" description="Helical" evidence="11">
    <location>
        <begin position="343"/>
        <end position="363"/>
    </location>
</feature>
<organism evidence="13 14">
    <name type="scientific">Amorphotheca resinae ATCC 22711</name>
    <dbReference type="NCBI Taxonomy" id="857342"/>
    <lineage>
        <taxon>Eukaryota</taxon>
        <taxon>Fungi</taxon>
        <taxon>Dikarya</taxon>
        <taxon>Ascomycota</taxon>
        <taxon>Pezizomycotina</taxon>
        <taxon>Leotiomycetes</taxon>
        <taxon>Helotiales</taxon>
        <taxon>Amorphothecaceae</taxon>
        <taxon>Amorphotheca</taxon>
    </lineage>
</organism>
<feature type="compositionally biased region" description="Polar residues" evidence="10">
    <location>
        <begin position="8"/>
        <end position="28"/>
    </location>
</feature>
<evidence type="ECO:0000259" key="12">
    <source>
        <dbReference type="Pfam" id="PF02096"/>
    </source>
</evidence>
<dbReference type="PANTHER" id="PTHR12428:SF66">
    <property type="entry name" value="MITOCHONDRIAL INNER MEMBRANE PROTEIN OXA1L"/>
    <property type="match status" value="1"/>
</dbReference>
<reference evidence="13 14" key="1">
    <citation type="journal article" date="2018" name="New Phytol.">
        <title>Comparative genomics and transcriptomics depict ericoid mycorrhizal fungi as versatile saprotrophs and plant mutualists.</title>
        <authorList>
            <person name="Martino E."/>
            <person name="Morin E."/>
            <person name="Grelet G.A."/>
            <person name="Kuo A."/>
            <person name="Kohler A."/>
            <person name="Daghino S."/>
            <person name="Barry K.W."/>
            <person name="Cichocki N."/>
            <person name="Clum A."/>
            <person name="Dockter R.B."/>
            <person name="Hainaut M."/>
            <person name="Kuo R.C."/>
            <person name="LaButti K."/>
            <person name="Lindahl B.D."/>
            <person name="Lindquist E.A."/>
            <person name="Lipzen A."/>
            <person name="Khouja H.R."/>
            <person name="Magnuson J."/>
            <person name="Murat C."/>
            <person name="Ohm R.A."/>
            <person name="Singer S.W."/>
            <person name="Spatafora J.W."/>
            <person name="Wang M."/>
            <person name="Veneault-Fourrey C."/>
            <person name="Henrissat B."/>
            <person name="Grigoriev I.V."/>
            <person name="Martin F.M."/>
            <person name="Perotto S."/>
        </authorList>
    </citation>
    <scope>NUCLEOTIDE SEQUENCE [LARGE SCALE GENOMIC DNA]</scope>
    <source>
        <strain evidence="13 14">ATCC 22711</strain>
    </source>
</reference>
<evidence type="ECO:0000256" key="3">
    <source>
        <dbReference type="ARBA" id="ARBA00022692"/>
    </source>
</evidence>
<dbReference type="OrthoDB" id="2148490at2759"/>
<feature type="transmembrane region" description="Helical" evidence="11">
    <location>
        <begin position="423"/>
        <end position="452"/>
    </location>
</feature>
<evidence type="ECO:0000256" key="7">
    <source>
        <dbReference type="ARBA" id="ARBA00023128"/>
    </source>
</evidence>
<evidence type="ECO:0000256" key="4">
    <source>
        <dbReference type="ARBA" id="ARBA00022792"/>
    </source>
</evidence>
<evidence type="ECO:0000256" key="11">
    <source>
        <dbReference type="SAM" id="Phobius"/>
    </source>
</evidence>
<evidence type="ECO:0000256" key="6">
    <source>
        <dbReference type="ARBA" id="ARBA00022989"/>
    </source>
</evidence>
<dbReference type="InParanoid" id="A0A2T3B981"/>
<evidence type="ECO:0000256" key="9">
    <source>
        <dbReference type="RuleBase" id="RU003945"/>
    </source>
</evidence>
<keyword evidence="3 9" id="KW-0812">Transmembrane</keyword>
<dbReference type="Proteomes" id="UP000241818">
    <property type="component" value="Unassembled WGS sequence"/>
</dbReference>
<dbReference type="InterPro" id="IPR028055">
    <property type="entry name" value="YidC/Oxa/ALB_C"/>
</dbReference>
<dbReference type="RefSeq" id="XP_024723438.1">
    <property type="nucleotide sequence ID" value="XM_024862458.1"/>
</dbReference>
<comment type="subcellular location">
    <subcellularLocation>
        <location evidence="9">Membrane</location>
        <topology evidence="9">Multi-pass membrane protein</topology>
    </subcellularLocation>
    <subcellularLocation>
        <location evidence="1">Mitochondrion inner membrane</location>
        <topology evidence="1">Multi-pass membrane protein</topology>
    </subcellularLocation>
</comment>
<keyword evidence="4" id="KW-0999">Mitochondrion inner membrane</keyword>
<keyword evidence="7" id="KW-0496">Mitochondrion</keyword>
<dbReference type="FunCoup" id="A0A2T3B981">
    <property type="interactions" value="581"/>
</dbReference>
<keyword evidence="5" id="KW-0809">Transit peptide</keyword>
<evidence type="ECO:0000256" key="5">
    <source>
        <dbReference type="ARBA" id="ARBA00022946"/>
    </source>
</evidence>
<dbReference type="PANTHER" id="PTHR12428">
    <property type="entry name" value="OXA1"/>
    <property type="match status" value="1"/>
</dbReference>
<evidence type="ECO:0000313" key="13">
    <source>
        <dbReference type="EMBL" id="PSS23392.1"/>
    </source>
</evidence>
<gene>
    <name evidence="13" type="ORF">M430DRAFT_136290</name>
</gene>
<protein>
    <recommendedName>
        <fullName evidence="12">Membrane insertase YidC/Oxa/ALB C-terminal domain-containing protein</fullName>
    </recommendedName>
</protein>
<evidence type="ECO:0000256" key="1">
    <source>
        <dbReference type="ARBA" id="ARBA00004448"/>
    </source>
</evidence>
<dbReference type="GO" id="GO:0032979">
    <property type="term" value="P:protein insertion into mitochondrial inner membrane from matrix"/>
    <property type="evidence" value="ECO:0007669"/>
    <property type="project" value="TreeGrafter"/>
</dbReference>
<feature type="region of interest" description="Disordered" evidence="10">
    <location>
        <begin position="525"/>
        <end position="579"/>
    </location>
</feature>